<dbReference type="AlphaFoldDB" id="A0A0A9BXN3"/>
<sequence length="20" mass="2352">MGLRKTMTILMQVIQTSLMR</sequence>
<name>A0A0A9BXN3_ARUDO</name>
<organism evidence="1">
    <name type="scientific">Arundo donax</name>
    <name type="common">Giant reed</name>
    <name type="synonym">Donax arundinaceus</name>
    <dbReference type="NCBI Taxonomy" id="35708"/>
    <lineage>
        <taxon>Eukaryota</taxon>
        <taxon>Viridiplantae</taxon>
        <taxon>Streptophyta</taxon>
        <taxon>Embryophyta</taxon>
        <taxon>Tracheophyta</taxon>
        <taxon>Spermatophyta</taxon>
        <taxon>Magnoliopsida</taxon>
        <taxon>Liliopsida</taxon>
        <taxon>Poales</taxon>
        <taxon>Poaceae</taxon>
        <taxon>PACMAD clade</taxon>
        <taxon>Arundinoideae</taxon>
        <taxon>Arundineae</taxon>
        <taxon>Arundo</taxon>
    </lineage>
</organism>
<protein>
    <submittedName>
        <fullName evidence="1">Uncharacterized protein</fullName>
    </submittedName>
</protein>
<reference evidence="1" key="2">
    <citation type="journal article" date="2015" name="Data Brief">
        <title>Shoot transcriptome of the giant reed, Arundo donax.</title>
        <authorList>
            <person name="Barrero R.A."/>
            <person name="Guerrero F.D."/>
            <person name="Moolhuijzen P."/>
            <person name="Goolsby J.A."/>
            <person name="Tidwell J."/>
            <person name="Bellgard S.E."/>
            <person name="Bellgard M.I."/>
        </authorList>
    </citation>
    <scope>NUCLEOTIDE SEQUENCE</scope>
    <source>
        <tissue evidence="1">Shoot tissue taken approximately 20 cm above the soil surface</tissue>
    </source>
</reference>
<evidence type="ECO:0000313" key="1">
    <source>
        <dbReference type="EMBL" id="JAD68046.1"/>
    </source>
</evidence>
<proteinExistence type="predicted"/>
<dbReference type="EMBL" id="GBRH01229849">
    <property type="protein sequence ID" value="JAD68046.1"/>
    <property type="molecule type" value="Transcribed_RNA"/>
</dbReference>
<accession>A0A0A9BXN3</accession>
<reference evidence="1" key="1">
    <citation type="submission" date="2014-09" db="EMBL/GenBank/DDBJ databases">
        <authorList>
            <person name="Magalhaes I.L.F."/>
            <person name="Oliveira U."/>
            <person name="Santos F.R."/>
            <person name="Vidigal T.H.D.A."/>
            <person name="Brescovit A.D."/>
            <person name="Santos A.J."/>
        </authorList>
    </citation>
    <scope>NUCLEOTIDE SEQUENCE</scope>
    <source>
        <tissue evidence="1">Shoot tissue taken approximately 20 cm above the soil surface</tissue>
    </source>
</reference>